<accession>A0A2V4R0E3</accession>
<dbReference type="AlphaFoldDB" id="A0A2V4R0E3"/>
<gene>
    <name evidence="1" type="ORF">CFR76_16230</name>
</gene>
<dbReference type="EMBL" id="NKUB01000046">
    <property type="protein sequence ID" value="PYD68223.1"/>
    <property type="molecule type" value="Genomic_DNA"/>
</dbReference>
<name>A0A2V4R0E3_9PROT</name>
<organism evidence="1 2">
    <name type="scientific">Komagataeibacter swingsii</name>
    <dbReference type="NCBI Taxonomy" id="215220"/>
    <lineage>
        <taxon>Bacteria</taxon>
        <taxon>Pseudomonadati</taxon>
        <taxon>Pseudomonadota</taxon>
        <taxon>Alphaproteobacteria</taxon>
        <taxon>Acetobacterales</taxon>
        <taxon>Acetobacteraceae</taxon>
        <taxon>Komagataeibacter</taxon>
    </lineage>
</organism>
<evidence type="ECO:0000313" key="2">
    <source>
        <dbReference type="Proteomes" id="UP000247371"/>
    </source>
</evidence>
<protein>
    <submittedName>
        <fullName evidence="1">Uncharacterized protein</fullName>
    </submittedName>
</protein>
<proteinExistence type="predicted"/>
<dbReference type="RefSeq" id="WP_110557879.1">
    <property type="nucleotide sequence ID" value="NZ_NKUB01000046.1"/>
</dbReference>
<comment type="caution">
    <text evidence="1">The sequence shown here is derived from an EMBL/GenBank/DDBJ whole genome shotgun (WGS) entry which is preliminary data.</text>
</comment>
<sequence>MSTEIVSVRWHGTNTLTDAAPWDPQKWYLVPDDHPYLDILTRGNYAQIAGKNPDKKLLTTLKGEETVVQDQPARWQRWSFEADLGYKRRFGRISLRLKVPKDCILQAYVIPAKLLNFRDIEIMIGDIREMLGIDVSWERGPGDRGKAWARTAHGTRSATSHDLIDHVGQELKAARSIRRTPFTELTSPTATQFMLIENALVSHWAMRRSTIISERISKIGNEIAAYENINSRGSPNGRRERTNQAIDMLRQHESELKNLRLRLRHLIAPRELNIAIYSSPLLQRDYRLRLLLRAFGTTGSQAYSDTEAQLSHYPPVVLNDLWELWGAVWLVRELEKLGFSGTWSHRGVDTVVSCCWRLNKGEISLDLDYEARPALVDHDRLPPISERNVPTMEWAALNQHFDEECPYLGLEARCSPDYLIRISCPGQKILIVGDACLASPEHHAKVIECVDDNLSNDEIAPSKAKPLTVEHYRRTIAWIDQHEVVRCHPLGGFVLFPPTAEKWSAFAKLPGASDCTLLCPRPGVDPEASGRLKHFLSSIVPGLLD</sequence>
<reference evidence="1 2" key="1">
    <citation type="submission" date="2017-07" db="EMBL/GenBank/DDBJ databases">
        <title>A draft genome sequence of Komagataeibacter swingsii LMG 22125.</title>
        <authorList>
            <person name="Skraban J."/>
            <person name="Cleenwerck I."/>
            <person name="Vandamme P."/>
            <person name="Trcek J."/>
        </authorList>
    </citation>
    <scope>NUCLEOTIDE SEQUENCE [LARGE SCALE GENOMIC DNA]</scope>
    <source>
        <strain evidence="1 2">LMG 22125</strain>
    </source>
</reference>
<evidence type="ECO:0000313" key="1">
    <source>
        <dbReference type="EMBL" id="PYD68223.1"/>
    </source>
</evidence>
<dbReference type="Proteomes" id="UP000247371">
    <property type="component" value="Unassembled WGS sequence"/>
</dbReference>
<keyword evidence="2" id="KW-1185">Reference proteome</keyword>